<evidence type="ECO:0000313" key="1">
    <source>
        <dbReference type="EMBL" id="KKN74284.1"/>
    </source>
</evidence>
<name>A0A0F9T562_9ZZZZ</name>
<dbReference type="AlphaFoldDB" id="A0A0F9T562"/>
<protein>
    <submittedName>
        <fullName evidence="1">Uncharacterized protein</fullName>
    </submittedName>
</protein>
<comment type="caution">
    <text evidence="1">The sequence shown here is derived from an EMBL/GenBank/DDBJ whole genome shotgun (WGS) entry which is preliminary data.</text>
</comment>
<gene>
    <name evidence="1" type="ORF">LCGC14_0392230</name>
</gene>
<reference evidence="1" key="1">
    <citation type="journal article" date="2015" name="Nature">
        <title>Complex archaea that bridge the gap between prokaryotes and eukaryotes.</title>
        <authorList>
            <person name="Spang A."/>
            <person name="Saw J.H."/>
            <person name="Jorgensen S.L."/>
            <person name="Zaremba-Niedzwiedzka K."/>
            <person name="Martijn J."/>
            <person name="Lind A.E."/>
            <person name="van Eijk R."/>
            <person name="Schleper C."/>
            <person name="Guy L."/>
            <person name="Ettema T.J."/>
        </authorList>
    </citation>
    <scope>NUCLEOTIDE SEQUENCE</scope>
</reference>
<accession>A0A0F9T562</accession>
<dbReference type="EMBL" id="LAZR01000329">
    <property type="protein sequence ID" value="KKN74284.1"/>
    <property type="molecule type" value="Genomic_DNA"/>
</dbReference>
<sequence>MNVESSNVYRVVAGFTFVATVNPADDSLLRDGTQEGEQAKEATLQYNIIATDVLSACQVMGKIANEDVPNIVVPTFKIIRCDLITENCILLQEGLADEKDKPTQKTV</sequence>
<proteinExistence type="predicted"/>
<organism evidence="1">
    <name type="scientific">marine sediment metagenome</name>
    <dbReference type="NCBI Taxonomy" id="412755"/>
    <lineage>
        <taxon>unclassified sequences</taxon>
        <taxon>metagenomes</taxon>
        <taxon>ecological metagenomes</taxon>
    </lineage>
</organism>